<dbReference type="InParanoid" id="A9B7S7"/>
<dbReference type="Proteomes" id="UP000000787">
    <property type="component" value="Chromosome"/>
</dbReference>
<dbReference type="EMBL" id="CP000875">
    <property type="protein sequence ID" value="ABX04455.1"/>
    <property type="molecule type" value="Genomic_DNA"/>
</dbReference>
<dbReference type="BioCyc" id="HAUR316274:GHYA-1840-MONOMER"/>
<dbReference type="HOGENOM" id="CLU_1747134_0_0_0"/>
<accession>A9B7S7</accession>
<evidence type="ECO:0000313" key="1">
    <source>
        <dbReference type="EMBL" id="ABX04455.1"/>
    </source>
</evidence>
<keyword evidence="2" id="KW-1185">Reference proteome</keyword>
<dbReference type="KEGG" id="hau:Haur_1812"/>
<reference evidence="1 2" key="1">
    <citation type="journal article" date="2011" name="Stand. Genomic Sci.">
        <title>Complete genome sequence of the filamentous gliding predatory bacterium Herpetosiphon aurantiacus type strain (114-95(T)).</title>
        <authorList>
            <person name="Kiss H."/>
            <person name="Nett M."/>
            <person name="Domin N."/>
            <person name="Martin K."/>
            <person name="Maresca J.A."/>
            <person name="Copeland A."/>
            <person name="Lapidus A."/>
            <person name="Lucas S."/>
            <person name="Berry K.W."/>
            <person name="Glavina Del Rio T."/>
            <person name="Dalin E."/>
            <person name="Tice H."/>
            <person name="Pitluck S."/>
            <person name="Richardson P."/>
            <person name="Bruce D."/>
            <person name="Goodwin L."/>
            <person name="Han C."/>
            <person name="Detter J.C."/>
            <person name="Schmutz J."/>
            <person name="Brettin T."/>
            <person name="Land M."/>
            <person name="Hauser L."/>
            <person name="Kyrpides N.C."/>
            <person name="Ivanova N."/>
            <person name="Goker M."/>
            <person name="Woyke T."/>
            <person name="Klenk H.P."/>
            <person name="Bryant D.A."/>
        </authorList>
    </citation>
    <scope>NUCLEOTIDE SEQUENCE [LARGE SCALE GENOMIC DNA]</scope>
    <source>
        <strain evidence="2">ATCC 23779 / DSM 785 / 114-95</strain>
    </source>
</reference>
<dbReference type="AlphaFoldDB" id="A9B7S7"/>
<proteinExistence type="predicted"/>
<organism evidence="1 2">
    <name type="scientific">Herpetosiphon aurantiacus (strain ATCC 23779 / DSM 785 / 114-95)</name>
    <dbReference type="NCBI Taxonomy" id="316274"/>
    <lineage>
        <taxon>Bacteria</taxon>
        <taxon>Bacillati</taxon>
        <taxon>Chloroflexota</taxon>
        <taxon>Chloroflexia</taxon>
        <taxon>Herpetosiphonales</taxon>
        <taxon>Herpetosiphonaceae</taxon>
        <taxon>Herpetosiphon</taxon>
    </lineage>
</organism>
<evidence type="ECO:0000313" key="2">
    <source>
        <dbReference type="Proteomes" id="UP000000787"/>
    </source>
</evidence>
<dbReference type="STRING" id="316274.Haur_1812"/>
<sequence>MVKFCAGLKMSAYFVISAYNPQASIDDQIDASSLADQLQINWVDYRHALINDWPAISFNHQPDWALEWMLEPAGMLGRLWHAGHSLEHQVAGSLTAAFIAWHRKYIDLRYPLYLFRPPQRVCLELVGSTSLTTIQTWLDQSLDHYRRGA</sequence>
<name>A9B7S7_HERA2</name>
<protein>
    <submittedName>
        <fullName evidence="1">Uncharacterized protein</fullName>
    </submittedName>
</protein>
<gene>
    <name evidence="1" type="ordered locus">Haur_1812</name>
</gene>